<comment type="caution">
    <text evidence="1">The sequence shown here is derived from an EMBL/GenBank/DDBJ whole genome shotgun (WGS) entry which is preliminary data.</text>
</comment>
<reference evidence="1" key="1">
    <citation type="submission" date="2023-10" db="EMBL/GenBank/DDBJ databases">
        <authorList>
            <person name="Rodriguez Cubillos JULIANA M."/>
            <person name="De Vega J."/>
        </authorList>
    </citation>
    <scope>NUCLEOTIDE SEQUENCE</scope>
</reference>
<keyword evidence="2" id="KW-1185">Reference proteome</keyword>
<evidence type="ECO:0000313" key="1">
    <source>
        <dbReference type="EMBL" id="CAJ2662952.1"/>
    </source>
</evidence>
<accession>A0ACB0L2Z4</accession>
<dbReference type="EMBL" id="CASHSV030000409">
    <property type="protein sequence ID" value="CAJ2662952.1"/>
    <property type="molecule type" value="Genomic_DNA"/>
</dbReference>
<gene>
    <name evidence="1" type="ORF">MILVUS5_LOCUS28473</name>
</gene>
<sequence length="121" mass="13939">MSSSIGSKDLLERKDARAIFPIWDCGSPLYDSCELVTFSHIIERHMIECPYLGGSKQIITKFSNLDEMMISNGNAKGSSKWINLSEFFEKILWKRKIKEKKHKKIDIGFFSFHSRFVCGGK</sequence>
<organism evidence="1 2">
    <name type="scientific">Trifolium pratense</name>
    <name type="common">Red clover</name>
    <dbReference type="NCBI Taxonomy" id="57577"/>
    <lineage>
        <taxon>Eukaryota</taxon>
        <taxon>Viridiplantae</taxon>
        <taxon>Streptophyta</taxon>
        <taxon>Embryophyta</taxon>
        <taxon>Tracheophyta</taxon>
        <taxon>Spermatophyta</taxon>
        <taxon>Magnoliopsida</taxon>
        <taxon>eudicotyledons</taxon>
        <taxon>Gunneridae</taxon>
        <taxon>Pentapetalae</taxon>
        <taxon>rosids</taxon>
        <taxon>fabids</taxon>
        <taxon>Fabales</taxon>
        <taxon>Fabaceae</taxon>
        <taxon>Papilionoideae</taxon>
        <taxon>50 kb inversion clade</taxon>
        <taxon>NPAAA clade</taxon>
        <taxon>Hologalegina</taxon>
        <taxon>IRL clade</taxon>
        <taxon>Trifolieae</taxon>
        <taxon>Trifolium</taxon>
    </lineage>
</organism>
<protein>
    <submittedName>
        <fullName evidence="1">Uncharacterized protein</fullName>
    </submittedName>
</protein>
<dbReference type="Proteomes" id="UP001177021">
    <property type="component" value="Unassembled WGS sequence"/>
</dbReference>
<evidence type="ECO:0000313" key="2">
    <source>
        <dbReference type="Proteomes" id="UP001177021"/>
    </source>
</evidence>
<name>A0ACB0L2Z4_TRIPR</name>
<proteinExistence type="predicted"/>